<dbReference type="Proteomes" id="UP001082703">
    <property type="component" value="Unassembled WGS sequence"/>
</dbReference>
<dbReference type="Pfam" id="PF00196">
    <property type="entry name" value="GerE"/>
    <property type="match status" value="1"/>
</dbReference>
<keyword evidence="4" id="KW-0472">Membrane</keyword>
<evidence type="ECO:0000256" key="2">
    <source>
        <dbReference type="ARBA" id="ARBA00023125"/>
    </source>
</evidence>
<comment type="caution">
    <text evidence="6">The sequence shown here is derived from an EMBL/GenBank/DDBJ whole genome shotgun (WGS) entry which is preliminary data.</text>
</comment>
<name>A0ABT4BVS6_9FIRM</name>
<feature type="transmembrane region" description="Helical" evidence="4">
    <location>
        <begin position="7"/>
        <end position="26"/>
    </location>
</feature>
<feature type="transmembrane region" description="Helical" evidence="4">
    <location>
        <begin position="78"/>
        <end position="95"/>
    </location>
</feature>
<evidence type="ECO:0000256" key="4">
    <source>
        <dbReference type="SAM" id="Phobius"/>
    </source>
</evidence>
<dbReference type="PRINTS" id="PR00038">
    <property type="entry name" value="HTHLUXR"/>
</dbReference>
<dbReference type="EMBL" id="JAPOHA010000013">
    <property type="protein sequence ID" value="MCY1714987.1"/>
    <property type="molecule type" value="Genomic_DNA"/>
</dbReference>
<dbReference type="PANTHER" id="PTHR44688">
    <property type="entry name" value="DNA-BINDING TRANSCRIPTIONAL ACTIVATOR DEVR_DOSR"/>
    <property type="match status" value="1"/>
</dbReference>
<dbReference type="InterPro" id="IPR000792">
    <property type="entry name" value="Tscrpt_reg_LuxR_C"/>
</dbReference>
<feature type="transmembrane region" description="Helical" evidence="4">
    <location>
        <begin position="101"/>
        <end position="123"/>
    </location>
</feature>
<keyword evidence="4" id="KW-1133">Transmembrane helix</keyword>
<feature type="transmembrane region" description="Helical" evidence="4">
    <location>
        <begin position="46"/>
        <end position="66"/>
    </location>
</feature>
<evidence type="ECO:0000313" key="7">
    <source>
        <dbReference type="Proteomes" id="UP001082703"/>
    </source>
</evidence>
<keyword evidence="4" id="KW-0812">Transmembrane</keyword>
<keyword evidence="1" id="KW-0805">Transcription regulation</keyword>
<dbReference type="SMART" id="SM00421">
    <property type="entry name" value="HTH_LUXR"/>
    <property type="match status" value="1"/>
</dbReference>
<protein>
    <submittedName>
        <fullName evidence="6">Helix-turn-helix transcriptional regulator</fullName>
    </submittedName>
</protein>
<dbReference type="SUPFAM" id="SSF46894">
    <property type="entry name" value="C-terminal effector domain of the bipartite response regulators"/>
    <property type="match status" value="1"/>
</dbReference>
<reference evidence="6 7" key="1">
    <citation type="submission" date="2022-11" db="EMBL/GenBank/DDBJ databases">
        <authorList>
            <person name="Caiyu Z."/>
        </authorList>
    </citation>
    <scope>NUCLEOTIDE SEQUENCE [LARGE SCALE GENOMIC DNA]</scope>
    <source>
        <strain evidence="6 7">YR-4</strain>
    </source>
</reference>
<organism evidence="6 7">
    <name type="scientific">Caproiciproducens galactitolivorans</name>
    <dbReference type="NCBI Taxonomy" id="642589"/>
    <lineage>
        <taxon>Bacteria</taxon>
        <taxon>Bacillati</taxon>
        <taxon>Bacillota</taxon>
        <taxon>Clostridia</taxon>
        <taxon>Eubacteriales</taxon>
        <taxon>Acutalibacteraceae</taxon>
        <taxon>Caproiciproducens</taxon>
    </lineage>
</organism>
<keyword evidence="2" id="KW-0238">DNA-binding</keyword>
<dbReference type="InterPro" id="IPR016032">
    <property type="entry name" value="Sig_transdc_resp-reg_C-effctor"/>
</dbReference>
<dbReference type="InterPro" id="IPR036388">
    <property type="entry name" value="WH-like_DNA-bd_sf"/>
</dbReference>
<proteinExistence type="predicted"/>
<evidence type="ECO:0000256" key="3">
    <source>
        <dbReference type="ARBA" id="ARBA00023163"/>
    </source>
</evidence>
<dbReference type="CDD" id="cd06170">
    <property type="entry name" value="LuxR_C_like"/>
    <property type="match status" value="1"/>
</dbReference>
<accession>A0ABT4BVS6</accession>
<feature type="domain" description="HTH luxR-type" evidence="5">
    <location>
        <begin position="207"/>
        <end position="272"/>
    </location>
</feature>
<keyword evidence="3" id="KW-0804">Transcription</keyword>
<keyword evidence="7" id="KW-1185">Reference proteome</keyword>
<gene>
    <name evidence="6" type="ORF">OUY18_12060</name>
</gene>
<evidence type="ECO:0000256" key="1">
    <source>
        <dbReference type="ARBA" id="ARBA00023015"/>
    </source>
</evidence>
<dbReference type="Gene3D" id="1.10.10.10">
    <property type="entry name" value="Winged helix-like DNA-binding domain superfamily/Winged helix DNA-binding domain"/>
    <property type="match status" value="1"/>
</dbReference>
<feature type="transmembrane region" description="Helical" evidence="4">
    <location>
        <begin position="135"/>
        <end position="158"/>
    </location>
</feature>
<feature type="transmembrane region" description="Helical" evidence="4">
    <location>
        <begin position="170"/>
        <end position="188"/>
    </location>
</feature>
<sequence>MSKNRGELWTAVLFLLYFFDNLLFALMEFVPEIIPLFAKFDLIYPYVNHIVKIALMLSYRMIILYLFGSKPEKNKNTVTWVVAAALIVLTGFADMPWGDFAYMATAFLAVVLIVIKAFALYRQKAREMKSMNPKIVFWLLAAWSVFYLGCYITWFAAVLPGGMSTLSRNLSSELLGALCTILAIYYLFKEMRRPPERALSDEEKMALFVSHYNLTRREAEILLMLLDGDDNLLISKKSYISPNTVKVHVHNIYQKLGIQRRTQIVKLLQDFKK</sequence>
<evidence type="ECO:0000259" key="5">
    <source>
        <dbReference type="PROSITE" id="PS50043"/>
    </source>
</evidence>
<dbReference type="PROSITE" id="PS50043">
    <property type="entry name" value="HTH_LUXR_2"/>
    <property type="match status" value="1"/>
</dbReference>
<evidence type="ECO:0000313" key="6">
    <source>
        <dbReference type="EMBL" id="MCY1714987.1"/>
    </source>
</evidence>
<dbReference type="RefSeq" id="WP_268059046.1">
    <property type="nucleotide sequence ID" value="NZ_JAPOHA010000013.1"/>
</dbReference>
<dbReference type="PANTHER" id="PTHR44688:SF16">
    <property type="entry name" value="DNA-BINDING TRANSCRIPTIONAL ACTIVATOR DEVR_DOSR"/>
    <property type="match status" value="1"/>
</dbReference>